<evidence type="ECO:0000313" key="2">
    <source>
        <dbReference type="Proteomes" id="UP000798662"/>
    </source>
</evidence>
<reference evidence="1" key="1">
    <citation type="submission" date="2019-11" db="EMBL/GenBank/DDBJ databases">
        <title>Nori genome reveals adaptations in red seaweeds to the harsh intertidal environment.</title>
        <authorList>
            <person name="Wang D."/>
            <person name="Mao Y."/>
        </authorList>
    </citation>
    <scope>NUCLEOTIDE SEQUENCE</scope>
    <source>
        <tissue evidence="1">Gametophyte</tissue>
    </source>
</reference>
<organism evidence="1 2">
    <name type="scientific">Pyropia yezoensis</name>
    <name type="common">Susabi-nori</name>
    <name type="synonym">Porphyra yezoensis</name>
    <dbReference type="NCBI Taxonomy" id="2788"/>
    <lineage>
        <taxon>Eukaryota</taxon>
        <taxon>Rhodophyta</taxon>
        <taxon>Bangiophyceae</taxon>
        <taxon>Bangiales</taxon>
        <taxon>Bangiaceae</taxon>
        <taxon>Pyropia</taxon>
    </lineage>
</organism>
<dbReference type="EMBL" id="CM020618">
    <property type="protein sequence ID" value="KAK1862411.1"/>
    <property type="molecule type" value="Genomic_DNA"/>
</dbReference>
<name>A0ACC3BWK0_PYRYE</name>
<accession>A0ACC3BWK0</accession>
<sequence>MEDQFSRAAIDAVYVNLPSIRGYILPAGTGTGTYSIYPRPYPVRNDTEFARNSPDNCNTHREATALYTTCAWLGEINNGLRTLEKHLRRDAISTVDAADHVATWRTAVYQLFSCTSASYDILILLRKDRHYANNLYRDMFLHRTAGRDSPAVARYNWLAAACADLKITALLGSFFAPFSTRGGAATAAYAIGVPDGRIVALLGLQRRDTVTGHTHYSDALVDPCPAARRIFDHFLPRP</sequence>
<protein>
    <submittedName>
        <fullName evidence="1">Uncharacterized protein</fullName>
    </submittedName>
</protein>
<dbReference type="Proteomes" id="UP000798662">
    <property type="component" value="Chromosome 1"/>
</dbReference>
<keyword evidence="2" id="KW-1185">Reference proteome</keyword>
<comment type="caution">
    <text evidence="1">The sequence shown here is derived from an EMBL/GenBank/DDBJ whole genome shotgun (WGS) entry which is preliminary data.</text>
</comment>
<proteinExistence type="predicted"/>
<evidence type="ECO:0000313" key="1">
    <source>
        <dbReference type="EMBL" id="KAK1862411.1"/>
    </source>
</evidence>
<gene>
    <name evidence="1" type="ORF">I4F81_004985</name>
</gene>